<evidence type="ECO:0000313" key="15">
    <source>
        <dbReference type="Proteomes" id="UP000092952"/>
    </source>
</evidence>
<dbReference type="GO" id="GO:0008270">
    <property type="term" value="F:zinc ion binding"/>
    <property type="evidence" value="ECO:0007669"/>
    <property type="project" value="UniProtKB-UniRule"/>
</dbReference>
<organism evidence="14 15">
    <name type="scientific">Immundisolibacter cernigliae</name>
    <dbReference type="NCBI Taxonomy" id="1810504"/>
    <lineage>
        <taxon>Bacteria</taxon>
        <taxon>Pseudomonadati</taxon>
        <taxon>Pseudomonadota</taxon>
        <taxon>Gammaproteobacteria</taxon>
        <taxon>Immundisolibacterales</taxon>
        <taxon>Immundisolibacteraceae</taxon>
        <taxon>Immundisolibacter</taxon>
    </lineage>
</organism>
<keyword evidence="10 12" id="KW-0482">Metalloprotease</keyword>
<evidence type="ECO:0000256" key="10">
    <source>
        <dbReference type="ARBA" id="ARBA00023049"/>
    </source>
</evidence>
<evidence type="ECO:0000256" key="8">
    <source>
        <dbReference type="ARBA" id="ARBA00022833"/>
    </source>
</evidence>
<dbReference type="InterPro" id="IPR001915">
    <property type="entry name" value="Peptidase_M48"/>
</dbReference>
<evidence type="ECO:0000256" key="2">
    <source>
        <dbReference type="ARBA" id="ARBA00009779"/>
    </source>
</evidence>
<feature type="binding site" evidence="12">
    <location>
        <position position="145"/>
    </location>
    <ligand>
        <name>Zn(2+)</name>
        <dbReference type="ChEBI" id="CHEBI:29105"/>
        <note>catalytic</note>
    </ligand>
</feature>
<feature type="active site" evidence="12">
    <location>
        <position position="146"/>
    </location>
</feature>
<dbReference type="GO" id="GO:0004222">
    <property type="term" value="F:metalloendopeptidase activity"/>
    <property type="evidence" value="ECO:0007669"/>
    <property type="project" value="UniProtKB-UniRule"/>
</dbReference>
<evidence type="ECO:0000256" key="5">
    <source>
        <dbReference type="ARBA" id="ARBA00022692"/>
    </source>
</evidence>
<dbReference type="Gene3D" id="3.30.2010.10">
    <property type="entry name" value="Metalloproteases ('zincins'), catalytic domain"/>
    <property type="match status" value="1"/>
</dbReference>
<dbReference type="CDD" id="cd07335">
    <property type="entry name" value="M48B_HtpX_like"/>
    <property type="match status" value="1"/>
</dbReference>
<dbReference type="PANTHER" id="PTHR43221:SF1">
    <property type="entry name" value="PROTEASE HTPX"/>
    <property type="match status" value="1"/>
</dbReference>
<feature type="transmembrane region" description="Helical" evidence="12">
    <location>
        <begin position="155"/>
        <end position="176"/>
    </location>
</feature>
<dbReference type="OrthoDB" id="15218at2"/>
<sequence length="292" mass="31028">MKRVGLFLLTNLAVLAVLAVTSRLLGVDRFLTQNGLDLPALFGFAAVFGMGGALISLAMSRWMAVRSTGARVIGQPADATERWLLDTVARQAQMAGLPMPQVAIFDSPQPNAFATGPSRSRSLVAVSSGLLEQMDRRQVEAVLAHELSHIANGDMVTLTLIQGVVNTFVIALARIVGYAVDRALAGGQEREAPGPGFWITSLVCELLLGILATMVVMAFSRRREFRADAGGARLAGRGAMIAALERLRAVHEPQALPASLNAFGILGGKALARLFMSHPPLEERIAALRAAL</sequence>
<keyword evidence="8 12" id="KW-0862">Zinc</keyword>
<evidence type="ECO:0000256" key="7">
    <source>
        <dbReference type="ARBA" id="ARBA00022801"/>
    </source>
</evidence>
<dbReference type="GO" id="GO:0005886">
    <property type="term" value="C:plasma membrane"/>
    <property type="evidence" value="ECO:0007669"/>
    <property type="project" value="UniProtKB-SubCell"/>
</dbReference>
<keyword evidence="6 12" id="KW-0479">Metal-binding</keyword>
<reference evidence="15" key="1">
    <citation type="submission" date="2016-03" db="EMBL/GenBank/DDBJ databases">
        <title>Complete genome sequence of Solimmundus cernigliae, representing a novel lineage of polycyclic aromatic hydrocarbon degraders within the Gammaproteobacteria.</title>
        <authorList>
            <person name="Singleton D.R."/>
            <person name="Dickey A.N."/>
            <person name="Scholl E.H."/>
            <person name="Wright F.A."/>
            <person name="Aitken M.D."/>
        </authorList>
    </citation>
    <scope>NUCLEOTIDE SEQUENCE [LARGE SCALE GENOMIC DNA]</scope>
    <source>
        <strain evidence="15">TR3.2</strain>
    </source>
</reference>
<keyword evidence="15" id="KW-1185">Reference proteome</keyword>
<dbReference type="EMBL" id="CP014671">
    <property type="protein sequence ID" value="ANX04173.1"/>
    <property type="molecule type" value="Genomic_DNA"/>
</dbReference>
<dbReference type="Proteomes" id="UP000092952">
    <property type="component" value="Chromosome"/>
</dbReference>
<evidence type="ECO:0000256" key="11">
    <source>
        <dbReference type="ARBA" id="ARBA00023136"/>
    </source>
</evidence>
<dbReference type="PANTHER" id="PTHR43221">
    <property type="entry name" value="PROTEASE HTPX"/>
    <property type="match status" value="1"/>
</dbReference>
<evidence type="ECO:0000256" key="1">
    <source>
        <dbReference type="ARBA" id="ARBA00004651"/>
    </source>
</evidence>
<comment type="subcellular location">
    <subcellularLocation>
        <location evidence="1 12">Cell membrane</location>
        <topology evidence="1 12">Multi-pass membrane protein</topology>
    </subcellularLocation>
</comment>
<dbReference type="HAMAP" id="MF_00188">
    <property type="entry name" value="Pept_M48_protease_HtpX"/>
    <property type="match status" value="1"/>
</dbReference>
<comment type="cofactor">
    <cofactor evidence="12">
        <name>Zn(2+)</name>
        <dbReference type="ChEBI" id="CHEBI:29105"/>
    </cofactor>
    <text evidence="12">Binds 1 zinc ion per subunit.</text>
</comment>
<dbReference type="Pfam" id="PF01435">
    <property type="entry name" value="Peptidase_M48"/>
    <property type="match status" value="1"/>
</dbReference>
<feature type="binding site" evidence="12">
    <location>
        <position position="149"/>
    </location>
    <ligand>
        <name>Zn(2+)</name>
        <dbReference type="ChEBI" id="CHEBI:29105"/>
        <note>catalytic</note>
    </ligand>
</feature>
<protein>
    <recommendedName>
        <fullName evidence="12">Protease HtpX</fullName>
        <ecNumber evidence="12">3.4.24.-</ecNumber>
    </recommendedName>
    <alternativeName>
        <fullName evidence="12">Heat shock protein HtpX</fullName>
    </alternativeName>
</protein>
<accession>A0A1B1YU80</accession>
<evidence type="ECO:0000256" key="6">
    <source>
        <dbReference type="ARBA" id="ARBA00022723"/>
    </source>
</evidence>
<keyword evidence="5 12" id="KW-0812">Transmembrane</keyword>
<dbReference type="AlphaFoldDB" id="A0A1B1YU80"/>
<evidence type="ECO:0000256" key="12">
    <source>
        <dbReference type="HAMAP-Rule" id="MF_00188"/>
    </source>
</evidence>
<dbReference type="NCBIfam" id="NF003965">
    <property type="entry name" value="PRK05457.1"/>
    <property type="match status" value="1"/>
</dbReference>
<keyword evidence="4 12" id="KW-0645">Protease</keyword>
<evidence type="ECO:0000256" key="3">
    <source>
        <dbReference type="ARBA" id="ARBA00022475"/>
    </source>
</evidence>
<keyword evidence="3 12" id="KW-1003">Cell membrane</keyword>
<dbReference type="FunCoup" id="A0A1B1YU80">
    <property type="interactions" value="283"/>
</dbReference>
<dbReference type="RefSeq" id="WP_068804128.1">
    <property type="nucleotide sequence ID" value="NZ_CP014671.1"/>
</dbReference>
<keyword evidence="12" id="KW-0346">Stress response</keyword>
<comment type="similarity">
    <text evidence="2 12">Belongs to the peptidase M48B family.</text>
</comment>
<evidence type="ECO:0000313" key="14">
    <source>
        <dbReference type="EMBL" id="ANX04173.1"/>
    </source>
</evidence>
<dbReference type="InterPro" id="IPR050083">
    <property type="entry name" value="HtpX_protease"/>
</dbReference>
<evidence type="ECO:0000256" key="9">
    <source>
        <dbReference type="ARBA" id="ARBA00022989"/>
    </source>
</evidence>
<dbReference type="KEGG" id="gbi:PG2T_08285"/>
<dbReference type="EC" id="3.4.24.-" evidence="12"/>
<proteinExistence type="inferred from homology"/>
<dbReference type="GO" id="GO:0006508">
    <property type="term" value="P:proteolysis"/>
    <property type="evidence" value="ECO:0007669"/>
    <property type="project" value="UniProtKB-KW"/>
</dbReference>
<feature type="transmembrane region" description="Helical" evidence="12">
    <location>
        <begin position="196"/>
        <end position="219"/>
    </location>
</feature>
<name>A0A1B1YU80_9GAMM</name>
<dbReference type="InterPro" id="IPR022919">
    <property type="entry name" value="Pept_M48_protease_HtpX"/>
</dbReference>
<feature type="transmembrane region" description="Helical" evidence="12">
    <location>
        <begin position="38"/>
        <end position="58"/>
    </location>
</feature>
<keyword evidence="7 12" id="KW-0378">Hydrolase</keyword>
<dbReference type="STRING" id="1810504.PG2T_08285"/>
<keyword evidence="11 12" id="KW-0472">Membrane</keyword>
<keyword evidence="9 12" id="KW-1133">Transmembrane helix</keyword>
<evidence type="ECO:0000256" key="4">
    <source>
        <dbReference type="ARBA" id="ARBA00022670"/>
    </source>
</evidence>
<feature type="binding site" evidence="12">
    <location>
        <position position="224"/>
    </location>
    <ligand>
        <name>Zn(2+)</name>
        <dbReference type="ChEBI" id="CHEBI:29105"/>
        <note>catalytic</note>
    </ligand>
</feature>
<evidence type="ECO:0000259" key="13">
    <source>
        <dbReference type="Pfam" id="PF01435"/>
    </source>
</evidence>
<gene>
    <name evidence="12" type="primary">htpX</name>
    <name evidence="14" type="ORF">PG2T_08285</name>
</gene>
<dbReference type="InParanoid" id="A0A1B1YU80"/>
<feature type="domain" description="Peptidase M48" evidence="13">
    <location>
        <begin position="79"/>
        <end position="290"/>
    </location>
</feature>